<dbReference type="Pfam" id="PF02518">
    <property type="entry name" value="HATPase_c"/>
    <property type="match status" value="1"/>
</dbReference>
<dbReference type="InterPro" id="IPR005467">
    <property type="entry name" value="His_kinase_dom"/>
</dbReference>
<dbReference type="Proteomes" id="UP000199068">
    <property type="component" value="Unassembled WGS sequence"/>
</dbReference>
<dbReference type="Pfam" id="PF07494">
    <property type="entry name" value="Reg_prop"/>
    <property type="match status" value="10"/>
</dbReference>
<name>A0A1G9SKU2_9FIRM</name>
<proteinExistence type="predicted"/>
<sequence length="1063" mass="121123">MKKVKILRFLSIVIILAGLLNKNIINSNASEINFRNIRNEDGLSQSTVETIIQDKKGYIWIGTNDGLNKYNGYEFKVYRHDDKLGKSIANNYIVDLQEDKNGNIWVGTANGLSKINTKNEEIKNYFSDKKRGNLSHNNIGDILITNNNEVIIGTSNGLDMYDKEHDTFKKILSKDNDLTSQYIRSLVQDKNGYIWAATKNGLNKIDLKNNKVEKFYSEPGKKNTLSENNLYGLYCDDEGYIWVGTYNQGLNKININTKEISIYKNNPNDENSIPGNYIRDIFKDNNNDIWVATDKGLAKLEKGKGTFKSYDSKIYDKNSLIGDEVFTIIQDKSGLIWVGTYSGISIFDPDNNIKHYKNNPLDPNSLSENAVHGIYEDKDGLVWVGTNSNGVNIIDRKDDKILHINKKTTSNAFSDDCINDITGKDNIVYIATNNGVNKVDKDKKTITVYNKKDGICEDNIRSLLLDSKGYLWIGTNDGVSILNTATDEIHDITGDLNKFGIDKLHAKVIYEDKDGVYWIGCFVNGGLIKIDPHRNIIKKYKSKDNDKRTISSDTVRSITEDKSGNLWIGTSYGLNKLDKNTEVFTRYTTYNGLPNNIIYGILPDEKNNLWISTNKGISKFDYKNKKFKNFGITEGFQGNEFNGNAAIKNSKGEMFFGGINGLNIFNPSQIQEKEYTPNVQFNDFEVSGNHYNNIDGMEFKHYENFLNVDVFLPDYSNVENVQYYYLLEGANDEWRKIDSNDINYNNLAPGKYTLKIKARSHNGNETKENSISFTIKPPFYKSGIAFILYLLIIIIIIYSYINRMKYLDMLVAKKTEELSQEMEISNELLQKVIELERNKNNYFINLSHELRTPLNVIYTTEQLITEFNKTGNGIEQEKLSQYMAVMRRNTKRLLTLINNLIDTTKIDHGKYKINLQENDIVYIVEEATLSLKDYIESKGIELIIDPEIEEKMIMCDAYEIERCIVNLVSNAAKFTPSGGKIEVSIKEVNDRVMISVSDTGVGIDPKYHDLIFDRFNQIVDAHAEVKGGSGLGLTITKHIIDLHNGEIYVESKVDKGCKFIIIL</sequence>
<keyword evidence="7" id="KW-0547">Nucleotide-binding</keyword>
<keyword evidence="6" id="KW-0808">Transferase</keyword>
<dbReference type="PANTHER" id="PTHR43547">
    <property type="entry name" value="TWO-COMPONENT HISTIDINE KINASE"/>
    <property type="match status" value="1"/>
</dbReference>
<dbReference type="Pfam" id="PF00512">
    <property type="entry name" value="HisKA"/>
    <property type="match status" value="1"/>
</dbReference>
<keyword evidence="11 12" id="KW-0472">Membrane</keyword>
<dbReference type="SUPFAM" id="SSF47384">
    <property type="entry name" value="Homodimeric domain of signal transducing histidine kinase"/>
    <property type="match status" value="1"/>
</dbReference>
<evidence type="ECO:0000256" key="2">
    <source>
        <dbReference type="ARBA" id="ARBA00004236"/>
    </source>
</evidence>
<comment type="catalytic activity">
    <reaction evidence="1">
        <text>ATP + protein L-histidine = ADP + protein N-phospho-L-histidine.</text>
        <dbReference type="EC" id="2.7.13.3"/>
    </reaction>
</comment>
<evidence type="ECO:0000256" key="1">
    <source>
        <dbReference type="ARBA" id="ARBA00000085"/>
    </source>
</evidence>
<evidence type="ECO:0000256" key="3">
    <source>
        <dbReference type="ARBA" id="ARBA00012438"/>
    </source>
</evidence>
<dbReference type="InterPro" id="IPR003661">
    <property type="entry name" value="HisK_dim/P_dom"/>
</dbReference>
<dbReference type="SUPFAM" id="SSF55874">
    <property type="entry name" value="ATPase domain of HSP90 chaperone/DNA topoisomerase II/histidine kinase"/>
    <property type="match status" value="1"/>
</dbReference>
<dbReference type="STRING" id="1121325.SAMN04515677_1106"/>
<keyword evidence="9" id="KW-0067">ATP-binding</keyword>
<keyword evidence="15" id="KW-1185">Reference proteome</keyword>
<dbReference type="FunFam" id="3.30.565.10:FF:000023">
    <property type="entry name" value="PAS domain-containing sensor histidine kinase"/>
    <property type="match status" value="1"/>
</dbReference>
<feature type="domain" description="Histidine kinase" evidence="13">
    <location>
        <begin position="845"/>
        <end position="1063"/>
    </location>
</feature>
<dbReference type="PRINTS" id="PR00344">
    <property type="entry name" value="BCTRLSENSOR"/>
</dbReference>
<evidence type="ECO:0000256" key="9">
    <source>
        <dbReference type="ARBA" id="ARBA00022840"/>
    </source>
</evidence>
<dbReference type="InterPro" id="IPR013783">
    <property type="entry name" value="Ig-like_fold"/>
</dbReference>
<evidence type="ECO:0000256" key="5">
    <source>
        <dbReference type="ARBA" id="ARBA00022553"/>
    </source>
</evidence>
<dbReference type="GO" id="GO:0000155">
    <property type="term" value="F:phosphorelay sensor kinase activity"/>
    <property type="evidence" value="ECO:0007669"/>
    <property type="project" value="InterPro"/>
</dbReference>
<keyword evidence="10" id="KW-0902">Two-component regulatory system</keyword>
<dbReference type="SMART" id="SM00388">
    <property type="entry name" value="HisKA"/>
    <property type="match status" value="1"/>
</dbReference>
<dbReference type="InterPro" id="IPR011123">
    <property type="entry name" value="Y_Y_Y"/>
</dbReference>
<dbReference type="GO" id="GO:0005886">
    <property type="term" value="C:plasma membrane"/>
    <property type="evidence" value="ECO:0007669"/>
    <property type="project" value="UniProtKB-SubCell"/>
</dbReference>
<dbReference type="InterPro" id="IPR015943">
    <property type="entry name" value="WD40/YVTN_repeat-like_dom_sf"/>
</dbReference>
<evidence type="ECO:0000313" key="15">
    <source>
        <dbReference type="Proteomes" id="UP000199068"/>
    </source>
</evidence>
<accession>A0A1G9SKU2</accession>
<evidence type="ECO:0000259" key="13">
    <source>
        <dbReference type="PROSITE" id="PS50109"/>
    </source>
</evidence>
<feature type="transmembrane region" description="Helical" evidence="12">
    <location>
        <begin position="779"/>
        <end position="801"/>
    </location>
</feature>
<dbReference type="PANTHER" id="PTHR43547:SF2">
    <property type="entry name" value="HYBRID SIGNAL TRANSDUCTION HISTIDINE KINASE C"/>
    <property type="match status" value="1"/>
</dbReference>
<dbReference type="Gene3D" id="3.30.565.10">
    <property type="entry name" value="Histidine kinase-like ATPase, C-terminal domain"/>
    <property type="match status" value="1"/>
</dbReference>
<dbReference type="Pfam" id="PF07495">
    <property type="entry name" value="Y_Y_Y"/>
    <property type="match status" value="1"/>
</dbReference>
<keyword evidence="5" id="KW-0597">Phosphoprotein</keyword>
<dbReference type="RefSeq" id="WP_092727337.1">
    <property type="nucleotide sequence ID" value="NZ_FNGW01000010.1"/>
</dbReference>
<dbReference type="SMART" id="SM00387">
    <property type="entry name" value="HATPase_c"/>
    <property type="match status" value="1"/>
</dbReference>
<dbReference type="AlphaFoldDB" id="A0A1G9SKU2"/>
<dbReference type="InterPro" id="IPR003594">
    <property type="entry name" value="HATPase_dom"/>
</dbReference>
<keyword evidence="8 14" id="KW-0418">Kinase</keyword>
<dbReference type="Gene3D" id="1.10.287.130">
    <property type="match status" value="1"/>
</dbReference>
<protein>
    <recommendedName>
        <fullName evidence="3">histidine kinase</fullName>
        <ecNumber evidence="3">2.7.13.3</ecNumber>
    </recommendedName>
</protein>
<dbReference type="Gene3D" id="2.60.40.10">
    <property type="entry name" value="Immunoglobulins"/>
    <property type="match status" value="1"/>
</dbReference>
<dbReference type="CDD" id="cd00082">
    <property type="entry name" value="HisKA"/>
    <property type="match status" value="1"/>
</dbReference>
<evidence type="ECO:0000256" key="12">
    <source>
        <dbReference type="SAM" id="Phobius"/>
    </source>
</evidence>
<dbReference type="EC" id="2.7.13.3" evidence="3"/>
<organism evidence="14 15">
    <name type="scientific">Romboutsia lituseburensis DSM 797</name>
    <dbReference type="NCBI Taxonomy" id="1121325"/>
    <lineage>
        <taxon>Bacteria</taxon>
        <taxon>Bacillati</taxon>
        <taxon>Bacillota</taxon>
        <taxon>Clostridia</taxon>
        <taxon>Peptostreptococcales</taxon>
        <taxon>Peptostreptococcaceae</taxon>
        <taxon>Romboutsia</taxon>
    </lineage>
</organism>
<dbReference type="InterPro" id="IPR011110">
    <property type="entry name" value="Reg_prop"/>
</dbReference>
<evidence type="ECO:0000256" key="10">
    <source>
        <dbReference type="ARBA" id="ARBA00023012"/>
    </source>
</evidence>
<dbReference type="InterPro" id="IPR036097">
    <property type="entry name" value="HisK_dim/P_sf"/>
</dbReference>
<reference evidence="14 15" key="1">
    <citation type="submission" date="2016-10" db="EMBL/GenBank/DDBJ databases">
        <authorList>
            <person name="de Groot N.N."/>
        </authorList>
    </citation>
    <scope>NUCLEOTIDE SEQUENCE [LARGE SCALE GENOMIC DNA]</scope>
    <source>
        <strain evidence="14 15">DSM 797</strain>
    </source>
</reference>
<dbReference type="EMBL" id="FNGW01000010">
    <property type="protein sequence ID" value="SDM36041.1"/>
    <property type="molecule type" value="Genomic_DNA"/>
</dbReference>
<dbReference type="InterPro" id="IPR036890">
    <property type="entry name" value="HATPase_C_sf"/>
</dbReference>
<gene>
    <name evidence="14" type="ORF">SAMN04515677_1106</name>
</gene>
<dbReference type="PROSITE" id="PS50109">
    <property type="entry name" value="HIS_KIN"/>
    <property type="match status" value="1"/>
</dbReference>
<evidence type="ECO:0000256" key="8">
    <source>
        <dbReference type="ARBA" id="ARBA00022777"/>
    </source>
</evidence>
<evidence type="ECO:0000256" key="11">
    <source>
        <dbReference type="ARBA" id="ARBA00023136"/>
    </source>
</evidence>
<evidence type="ECO:0000256" key="6">
    <source>
        <dbReference type="ARBA" id="ARBA00022679"/>
    </source>
</evidence>
<keyword evidence="12" id="KW-0812">Transmembrane</keyword>
<dbReference type="InterPro" id="IPR004358">
    <property type="entry name" value="Sig_transdc_His_kin-like_C"/>
</dbReference>
<dbReference type="Gene3D" id="2.130.10.10">
    <property type="entry name" value="YVTN repeat-like/Quinoprotein amine dehydrogenase"/>
    <property type="match status" value="2"/>
</dbReference>
<comment type="subcellular location">
    <subcellularLocation>
        <location evidence="2">Cell membrane</location>
    </subcellularLocation>
</comment>
<dbReference type="GO" id="GO:0005524">
    <property type="term" value="F:ATP binding"/>
    <property type="evidence" value="ECO:0007669"/>
    <property type="project" value="UniProtKB-KW"/>
</dbReference>
<dbReference type="SUPFAM" id="SSF63829">
    <property type="entry name" value="Calcium-dependent phosphotriesterase"/>
    <property type="match status" value="3"/>
</dbReference>
<evidence type="ECO:0000256" key="4">
    <source>
        <dbReference type="ARBA" id="ARBA00022475"/>
    </source>
</evidence>
<evidence type="ECO:0000313" key="14">
    <source>
        <dbReference type="EMBL" id="SDM36041.1"/>
    </source>
</evidence>
<keyword evidence="4" id="KW-1003">Cell membrane</keyword>
<evidence type="ECO:0000256" key="7">
    <source>
        <dbReference type="ARBA" id="ARBA00022741"/>
    </source>
</evidence>
<keyword evidence="12" id="KW-1133">Transmembrane helix</keyword>